<protein>
    <submittedName>
        <fullName evidence="2">GNAT family N-acetyltransferase</fullName>
        <ecNumber evidence="2">2.3.-.-</ecNumber>
    </submittedName>
</protein>
<dbReference type="GO" id="GO:0016746">
    <property type="term" value="F:acyltransferase activity"/>
    <property type="evidence" value="ECO:0007669"/>
    <property type="project" value="UniProtKB-KW"/>
</dbReference>
<dbReference type="Proteomes" id="UP001597480">
    <property type="component" value="Unassembled WGS sequence"/>
</dbReference>
<dbReference type="InterPro" id="IPR016181">
    <property type="entry name" value="Acyl_CoA_acyltransferase"/>
</dbReference>
<name>A0ABW5NXL4_9FLAO</name>
<dbReference type="PANTHER" id="PTHR43441:SF11">
    <property type="entry name" value="RIBOSOMAL-PROTEIN-SERINE ACETYLTRANSFERASE"/>
    <property type="match status" value="1"/>
</dbReference>
<dbReference type="Gene3D" id="3.40.630.30">
    <property type="match status" value="1"/>
</dbReference>
<keyword evidence="3" id="KW-1185">Reference proteome</keyword>
<evidence type="ECO:0000259" key="1">
    <source>
        <dbReference type="PROSITE" id="PS51186"/>
    </source>
</evidence>
<dbReference type="RefSeq" id="WP_379822539.1">
    <property type="nucleotide sequence ID" value="NZ_JBHUMD010000030.1"/>
</dbReference>
<feature type="domain" description="N-acetyltransferase" evidence="1">
    <location>
        <begin position="1"/>
        <end position="166"/>
    </location>
</feature>
<comment type="caution">
    <text evidence="2">The sequence shown here is derived from an EMBL/GenBank/DDBJ whole genome shotgun (WGS) entry which is preliminary data.</text>
</comment>
<dbReference type="InterPro" id="IPR000182">
    <property type="entry name" value="GNAT_dom"/>
</dbReference>
<dbReference type="Pfam" id="PF13302">
    <property type="entry name" value="Acetyltransf_3"/>
    <property type="match status" value="1"/>
</dbReference>
<dbReference type="PANTHER" id="PTHR43441">
    <property type="entry name" value="RIBOSOMAL-PROTEIN-SERINE ACETYLTRANSFERASE"/>
    <property type="match status" value="1"/>
</dbReference>
<evidence type="ECO:0000313" key="2">
    <source>
        <dbReference type="EMBL" id="MFD2603649.1"/>
    </source>
</evidence>
<keyword evidence="2" id="KW-0808">Transferase</keyword>
<evidence type="ECO:0000313" key="3">
    <source>
        <dbReference type="Proteomes" id="UP001597480"/>
    </source>
</evidence>
<gene>
    <name evidence="2" type="ORF">ACFSR3_16415</name>
</gene>
<accession>A0ABW5NXL4</accession>
<dbReference type="EC" id="2.3.-.-" evidence="2"/>
<dbReference type="InterPro" id="IPR051908">
    <property type="entry name" value="Ribosomal_N-acetyltransferase"/>
</dbReference>
<reference evidence="3" key="1">
    <citation type="journal article" date="2019" name="Int. J. Syst. Evol. Microbiol.">
        <title>The Global Catalogue of Microorganisms (GCM) 10K type strain sequencing project: providing services to taxonomists for standard genome sequencing and annotation.</title>
        <authorList>
            <consortium name="The Broad Institute Genomics Platform"/>
            <consortium name="The Broad Institute Genome Sequencing Center for Infectious Disease"/>
            <person name="Wu L."/>
            <person name="Ma J."/>
        </authorList>
    </citation>
    <scope>NUCLEOTIDE SEQUENCE [LARGE SCALE GENOMIC DNA]</scope>
    <source>
        <strain evidence="3">KCTC 42107</strain>
    </source>
</reference>
<dbReference type="PROSITE" id="PS51186">
    <property type="entry name" value="GNAT"/>
    <property type="match status" value="1"/>
</dbReference>
<sequence>MLLRLYTPEVAKHVFTTMSDDELMAFLGLDSTEALAKEKEKFSLGIATYNRSFANFQMIDKETGKHIGACGFHTWVPDHRRAEIGYALDNDAYKQKGLMSEALYAILKYGFNEMNLHRIEALVAEWNTASVKLLTKFGFQKEGVLRQHYVVNDIPEDSVAYSLLKPEFRF</sequence>
<dbReference type="SUPFAM" id="SSF55729">
    <property type="entry name" value="Acyl-CoA N-acyltransferases (Nat)"/>
    <property type="match status" value="1"/>
</dbReference>
<proteinExistence type="predicted"/>
<dbReference type="EMBL" id="JBHUMD010000030">
    <property type="protein sequence ID" value="MFD2603649.1"/>
    <property type="molecule type" value="Genomic_DNA"/>
</dbReference>
<keyword evidence="2" id="KW-0012">Acyltransferase</keyword>
<organism evidence="2 3">
    <name type="scientific">Flavobacterium suzhouense</name>
    <dbReference type="NCBI Taxonomy" id="1529638"/>
    <lineage>
        <taxon>Bacteria</taxon>
        <taxon>Pseudomonadati</taxon>
        <taxon>Bacteroidota</taxon>
        <taxon>Flavobacteriia</taxon>
        <taxon>Flavobacteriales</taxon>
        <taxon>Flavobacteriaceae</taxon>
        <taxon>Flavobacterium</taxon>
    </lineage>
</organism>